<evidence type="ECO:0000256" key="1">
    <source>
        <dbReference type="ARBA" id="ARBA00009981"/>
    </source>
</evidence>
<dbReference type="Gene3D" id="3.40.1620.10">
    <property type="entry name" value="YefM-like domain"/>
    <property type="match status" value="1"/>
</dbReference>
<dbReference type="RefSeq" id="WP_174471459.1">
    <property type="nucleotide sequence ID" value="NZ_JAGINN010000005.1"/>
</dbReference>
<dbReference type="SUPFAM" id="SSF143120">
    <property type="entry name" value="YefM-like"/>
    <property type="match status" value="1"/>
</dbReference>
<dbReference type="NCBIfam" id="TIGR01552">
    <property type="entry name" value="phd_fam"/>
    <property type="match status" value="1"/>
</dbReference>
<sequence length="82" mass="9132">MPRLISAADARRQFSTILKQAASGRTVIITERGQPVARLEPYGTPAASGDASSAWNRLFQTLDEGMHLDIRSLDRTSLYDRR</sequence>
<evidence type="ECO:0000313" key="4">
    <source>
        <dbReference type="Proteomes" id="UP000605086"/>
    </source>
</evidence>
<dbReference type="EMBL" id="WHOS01000014">
    <property type="protein sequence ID" value="NUB00222.1"/>
    <property type="molecule type" value="Genomic_DNA"/>
</dbReference>
<gene>
    <name evidence="3" type="ORF">GBZ48_13085</name>
</gene>
<evidence type="ECO:0000313" key="3">
    <source>
        <dbReference type="EMBL" id="NUB00222.1"/>
    </source>
</evidence>
<keyword evidence="4" id="KW-1185">Reference proteome</keyword>
<comment type="function">
    <text evidence="2">Antitoxin component of a type II toxin-antitoxin (TA) system.</text>
</comment>
<comment type="similarity">
    <text evidence="1 2">Belongs to the phD/YefM antitoxin family.</text>
</comment>
<dbReference type="Pfam" id="PF02604">
    <property type="entry name" value="PhdYeFM_antitox"/>
    <property type="match status" value="1"/>
</dbReference>
<dbReference type="InterPro" id="IPR006442">
    <property type="entry name" value="Antitoxin_Phd/YefM"/>
</dbReference>
<name>A0ABX2KCJ3_9PROT</name>
<evidence type="ECO:0000256" key="2">
    <source>
        <dbReference type="RuleBase" id="RU362080"/>
    </source>
</evidence>
<accession>A0ABX2KCJ3</accession>
<proteinExistence type="inferred from homology"/>
<protein>
    <recommendedName>
        <fullName evidence="2">Antitoxin</fullName>
    </recommendedName>
</protein>
<reference evidence="3 4" key="1">
    <citation type="submission" date="2019-10" db="EMBL/GenBank/DDBJ databases">
        <title>Genome sequence of Azospirillum melinis.</title>
        <authorList>
            <person name="Ambrosini A."/>
            <person name="Sant'Anna F.H."/>
            <person name="Cassan F.D."/>
            <person name="Souza E.M."/>
            <person name="Passaglia L.M.P."/>
        </authorList>
    </citation>
    <scope>NUCLEOTIDE SEQUENCE [LARGE SCALE GENOMIC DNA]</scope>
    <source>
        <strain evidence="3 4">TMCY0552</strain>
    </source>
</reference>
<organism evidence="3 4">
    <name type="scientific">Azospirillum melinis</name>
    <dbReference type="NCBI Taxonomy" id="328839"/>
    <lineage>
        <taxon>Bacteria</taxon>
        <taxon>Pseudomonadati</taxon>
        <taxon>Pseudomonadota</taxon>
        <taxon>Alphaproteobacteria</taxon>
        <taxon>Rhodospirillales</taxon>
        <taxon>Azospirillaceae</taxon>
        <taxon>Azospirillum</taxon>
    </lineage>
</organism>
<dbReference type="Proteomes" id="UP000605086">
    <property type="component" value="Unassembled WGS sequence"/>
</dbReference>
<comment type="caution">
    <text evidence="3">The sequence shown here is derived from an EMBL/GenBank/DDBJ whole genome shotgun (WGS) entry which is preliminary data.</text>
</comment>
<dbReference type="InterPro" id="IPR036165">
    <property type="entry name" value="YefM-like_sf"/>
</dbReference>